<keyword evidence="1" id="KW-0812">Transmembrane</keyword>
<organism evidence="2 3">
    <name type="scientific">Methylobacterium pseudosasicola</name>
    <dbReference type="NCBI Taxonomy" id="582667"/>
    <lineage>
        <taxon>Bacteria</taxon>
        <taxon>Pseudomonadati</taxon>
        <taxon>Pseudomonadota</taxon>
        <taxon>Alphaproteobacteria</taxon>
        <taxon>Hyphomicrobiales</taxon>
        <taxon>Methylobacteriaceae</taxon>
        <taxon>Methylobacterium</taxon>
    </lineage>
</organism>
<gene>
    <name evidence="2" type="ORF">SAMN05192568_102136</name>
</gene>
<reference evidence="3" key="1">
    <citation type="submission" date="2016-10" db="EMBL/GenBank/DDBJ databases">
        <authorList>
            <person name="Varghese N."/>
            <person name="Submissions S."/>
        </authorList>
    </citation>
    <scope>NUCLEOTIDE SEQUENCE [LARGE SCALE GENOMIC DNA]</scope>
    <source>
        <strain evidence="3">BL36</strain>
    </source>
</reference>
<evidence type="ECO:0000256" key="1">
    <source>
        <dbReference type="SAM" id="Phobius"/>
    </source>
</evidence>
<dbReference type="STRING" id="582667.SAMN05192568_102136"/>
<sequence>MTVTEIIALWTVASLPIGVAVGKGIAWSKRHG</sequence>
<dbReference type="EMBL" id="FOTK01000021">
    <property type="protein sequence ID" value="SFM15996.1"/>
    <property type="molecule type" value="Genomic_DNA"/>
</dbReference>
<name>A0A1I4NKJ1_9HYPH</name>
<accession>A0A1I4NKJ1</accession>
<protein>
    <submittedName>
        <fullName evidence="2">Uncharacterized protein</fullName>
    </submittedName>
</protein>
<proteinExistence type="predicted"/>
<keyword evidence="1" id="KW-0472">Membrane</keyword>
<dbReference type="AlphaFoldDB" id="A0A1I4NKJ1"/>
<evidence type="ECO:0000313" key="3">
    <source>
        <dbReference type="Proteomes" id="UP000199048"/>
    </source>
</evidence>
<evidence type="ECO:0000313" key="2">
    <source>
        <dbReference type="EMBL" id="SFM15996.1"/>
    </source>
</evidence>
<keyword evidence="1" id="KW-1133">Transmembrane helix</keyword>
<keyword evidence="3" id="KW-1185">Reference proteome</keyword>
<feature type="transmembrane region" description="Helical" evidence="1">
    <location>
        <begin position="6"/>
        <end position="26"/>
    </location>
</feature>
<dbReference type="Proteomes" id="UP000199048">
    <property type="component" value="Unassembled WGS sequence"/>
</dbReference>